<feature type="domain" description="Neutral/alkaline non-lysosomal ceramidase C-terminal" evidence="7">
    <location>
        <begin position="578"/>
        <end position="729"/>
    </location>
</feature>
<comment type="cofactor">
    <cofactor evidence="4">
        <name>Zn(2+)</name>
        <dbReference type="ChEBI" id="CHEBI:29105"/>
    </cofactor>
    <text evidence="4">Binds 1 zinc ion per subunit.</text>
</comment>
<accession>A0A9W7EPE4</accession>
<dbReference type="Proteomes" id="UP001165085">
    <property type="component" value="Unassembled WGS sequence"/>
</dbReference>
<evidence type="ECO:0000256" key="1">
    <source>
        <dbReference type="ARBA" id="ARBA00009835"/>
    </source>
</evidence>
<dbReference type="EC" id="3.5.1.23" evidence="5"/>
<feature type="binding site" evidence="4">
    <location>
        <position position="533"/>
    </location>
    <ligand>
        <name>Zn(2+)</name>
        <dbReference type="ChEBI" id="CHEBI:29105"/>
    </ligand>
</feature>
<dbReference type="InterPro" id="IPR038445">
    <property type="entry name" value="NCDase_C_sf"/>
</dbReference>
<keyword evidence="5" id="KW-0746">Sphingolipid metabolism</keyword>
<protein>
    <recommendedName>
        <fullName evidence="5">Neutral ceramidase</fullName>
        <ecNumber evidence="5">3.5.1.23</ecNumber>
    </recommendedName>
</protein>
<feature type="active site" description="Nucleophile" evidence="3">
    <location>
        <position position="299"/>
    </location>
</feature>
<feature type="binding site" evidence="4">
    <location>
        <position position="494"/>
    </location>
    <ligand>
        <name>Zn(2+)</name>
        <dbReference type="ChEBI" id="CHEBI:29105"/>
    </ligand>
</feature>
<keyword evidence="4" id="KW-0862">Zinc</keyword>
<dbReference type="PANTHER" id="PTHR12670">
    <property type="entry name" value="CERAMIDASE"/>
    <property type="match status" value="1"/>
</dbReference>
<organism evidence="8 9">
    <name type="scientific">Triparma strigata</name>
    <dbReference type="NCBI Taxonomy" id="1606541"/>
    <lineage>
        <taxon>Eukaryota</taxon>
        <taxon>Sar</taxon>
        <taxon>Stramenopiles</taxon>
        <taxon>Ochrophyta</taxon>
        <taxon>Bolidophyceae</taxon>
        <taxon>Parmales</taxon>
        <taxon>Triparmaceae</taxon>
        <taxon>Triparma</taxon>
    </lineage>
</organism>
<dbReference type="AlphaFoldDB" id="A0A9W7EPE4"/>
<dbReference type="GO" id="GO:0046512">
    <property type="term" value="P:sphingosine biosynthetic process"/>
    <property type="evidence" value="ECO:0007669"/>
    <property type="project" value="TreeGrafter"/>
</dbReference>
<evidence type="ECO:0000259" key="7">
    <source>
        <dbReference type="Pfam" id="PF17048"/>
    </source>
</evidence>
<evidence type="ECO:0000256" key="5">
    <source>
        <dbReference type="RuleBase" id="RU366019"/>
    </source>
</evidence>
<evidence type="ECO:0000256" key="3">
    <source>
        <dbReference type="PIRSR" id="PIRSR606823-1"/>
    </source>
</evidence>
<evidence type="ECO:0000313" key="8">
    <source>
        <dbReference type="EMBL" id="GMH86658.1"/>
    </source>
</evidence>
<evidence type="ECO:0000259" key="6">
    <source>
        <dbReference type="Pfam" id="PF04734"/>
    </source>
</evidence>
<dbReference type="GO" id="GO:0017040">
    <property type="term" value="F:N-acylsphingosine amidohydrolase activity"/>
    <property type="evidence" value="ECO:0007669"/>
    <property type="project" value="UniProtKB-UniRule"/>
</dbReference>
<evidence type="ECO:0000313" key="9">
    <source>
        <dbReference type="Proteomes" id="UP001165085"/>
    </source>
</evidence>
<dbReference type="GO" id="GO:0042759">
    <property type="term" value="P:long-chain fatty acid biosynthetic process"/>
    <property type="evidence" value="ECO:0007669"/>
    <property type="project" value="TreeGrafter"/>
</dbReference>
<dbReference type="EMBL" id="BRXY01000317">
    <property type="protein sequence ID" value="GMH86658.1"/>
    <property type="molecule type" value="Genomic_DNA"/>
</dbReference>
<comment type="similarity">
    <text evidence="1 5">Belongs to the neutral ceramidase family.</text>
</comment>
<comment type="catalytic activity">
    <reaction evidence="5">
        <text>an N-acylsphing-4-enine + H2O = sphing-4-enine + a fatty acid</text>
        <dbReference type="Rhea" id="RHEA:20856"/>
        <dbReference type="ChEBI" id="CHEBI:15377"/>
        <dbReference type="ChEBI" id="CHEBI:28868"/>
        <dbReference type="ChEBI" id="CHEBI:52639"/>
        <dbReference type="ChEBI" id="CHEBI:57756"/>
        <dbReference type="EC" id="3.5.1.23"/>
    </reaction>
</comment>
<dbReference type="Pfam" id="PF17048">
    <property type="entry name" value="Ceramidse_alk_C"/>
    <property type="match status" value="1"/>
</dbReference>
<dbReference type="GO" id="GO:0046514">
    <property type="term" value="P:ceramide catabolic process"/>
    <property type="evidence" value="ECO:0007669"/>
    <property type="project" value="InterPro"/>
</dbReference>
<keyword evidence="9" id="KW-1185">Reference proteome</keyword>
<gene>
    <name evidence="8" type="ORF">TrST_g13926</name>
</gene>
<keyword evidence="4" id="KW-0479">Metal-binding</keyword>
<sequence>MSQPSNFSFERRSAAIARHSQMYQLITLLVALLAANVANAYKVGVGSADMTGPAAQVNFMGYAVPNQIGRGIHMRLHARAYVVVDDDDSRIAFVSIDGGMGSDLLNLKVLDKLSEALGDDSIYSYDNLAISGTHTHSGPAGFLQYVLYQFTSLGYVEETMDAFVEGISTAILEAHNNVQDGVEIAYATGNKLLDSNINRSPSSYLLNPEEERAQYADEGDTDKNMLMLKFTGSDGEDLAMLNWFAVHGTCMNNTNKLISGDNKGLASYLFEREINGVDVLPGKGKFVAAFASTNLGDVSPNTQGPVCHSGPNEGQPCDFTSSTCKDDKGKDKNEACYSLGPGTNGNMVESTKIIATNQFNHALDLYKNQATNKVEGKVAYRHTFLDMRNRDVLLEDGSIGKTCPASLGYSFAAGTTDGPGMFDFTQGTNSSSPFWNVVSGFISKPTEEEIACQSPKPILLNTGDVEKPYEWDPATVPISVFQIGQFFILNVPGELTTMAGRRMRAHIKKVIEDNGVVDPVVTIAGLTNTYTHYITTFEEYQAQRYEAASTLYGPHTLGAYMQEMERIVLDLLNGDESVTDSQPEDLTEAQISFVPPVVVDFVGIGNKFGDVKDDAEKSYGFDEVVSVSFHAANPRNNQRLEDTFLSVEKKNDDGSWGVKYVDGDWCTKFMWEGGVGHAGQSTATVEWDLAEAKEVGAEEGTYKICYFGTRKHVSGKFEEFTGCSSEFAVEA</sequence>
<feature type="binding site" evidence="4">
    <location>
        <position position="134"/>
    </location>
    <ligand>
        <name>Zn(2+)</name>
        <dbReference type="ChEBI" id="CHEBI:29105"/>
    </ligand>
</feature>
<evidence type="ECO:0000256" key="4">
    <source>
        <dbReference type="PIRSR" id="PIRSR606823-2"/>
    </source>
</evidence>
<dbReference type="PANTHER" id="PTHR12670:SF1">
    <property type="entry name" value="NEUTRAL CERAMIDASE"/>
    <property type="match status" value="1"/>
</dbReference>
<evidence type="ECO:0000256" key="2">
    <source>
        <dbReference type="ARBA" id="ARBA00022801"/>
    </source>
</evidence>
<dbReference type="GO" id="GO:0016020">
    <property type="term" value="C:membrane"/>
    <property type="evidence" value="ECO:0007669"/>
    <property type="project" value="GOC"/>
</dbReference>
<name>A0A9W7EPE4_9STRA</name>
<feature type="domain" description="Neutral/alkaline non-lysosomal ceramidase N-terminal" evidence="6">
    <location>
        <begin position="41"/>
        <end position="562"/>
    </location>
</feature>
<dbReference type="Gene3D" id="2.60.40.2300">
    <property type="entry name" value="Neutral/alkaline non-lysosomal ceramidase, C-terminal domain"/>
    <property type="match status" value="1"/>
</dbReference>
<keyword evidence="5" id="KW-0443">Lipid metabolism</keyword>
<dbReference type="GO" id="GO:0046872">
    <property type="term" value="F:metal ion binding"/>
    <property type="evidence" value="ECO:0007669"/>
    <property type="project" value="UniProtKB-KW"/>
</dbReference>
<proteinExistence type="inferred from homology"/>
<reference evidence="9" key="1">
    <citation type="journal article" date="2023" name="Commun. Biol.">
        <title>Genome analysis of Parmales, the sister group of diatoms, reveals the evolutionary specialization of diatoms from phago-mixotrophs to photoautotrophs.</title>
        <authorList>
            <person name="Ban H."/>
            <person name="Sato S."/>
            <person name="Yoshikawa S."/>
            <person name="Yamada K."/>
            <person name="Nakamura Y."/>
            <person name="Ichinomiya M."/>
            <person name="Sato N."/>
            <person name="Blanc-Mathieu R."/>
            <person name="Endo H."/>
            <person name="Kuwata A."/>
            <person name="Ogata H."/>
        </authorList>
    </citation>
    <scope>NUCLEOTIDE SEQUENCE [LARGE SCALE GENOMIC DNA]</scope>
    <source>
        <strain evidence="9">NIES 3701</strain>
    </source>
</reference>
<dbReference type="InterPro" id="IPR031331">
    <property type="entry name" value="NEUT/ALK_ceramidase_C"/>
</dbReference>
<comment type="caution">
    <text evidence="8">The sequence shown here is derived from an EMBL/GenBank/DDBJ whole genome shotgun (WGS) entry which is preliminary data.</text>
</comment>
<dbReference type="OrthoDB" id="191371at2759"/>
<feature type="binding site" evidence="4">
    <location>
        <position position="247"/>
    </location>
    <ligand>
        <name>Zn(2+)</name>
        <dbReference type="ChEBI" id="CHEBI:29105"/>
    </ligand>
</feature>
<dbReference type="InterPro" id="IPR031329">
    <property type="entry name" value="NEUT/ALK_ceramidase_N"/>
</dbReference>
<dbReference type="Pfam" id="PF04734">
    <property type="entry name" value="Ceramidase_alk"/>
    <property type="match status" value="1"/>
</dbReference>
<keyword evidence="2 5" id="KW-0378">Hydrolase</keyword>
<dbReference type="InterPro" id="IPR006823">
    <property type="entry name" value="Ceramidase_alk"/>
</dbReference>
<dbReference type="GO" id="GO:0005576">
    <property type="term" value="C:extracellular region"/>
    <property type="evidence" value="ECO:0007669"/>
    <property type="project" value="TreeGrafter"/>
</dbReference>